<reference evidence="1" key="2">
    <citation type="submission" date="2009-03" db="EMBL/GenBank/DDBJ databases">
        <authorList>
            <person name="Gang L."/>
        </authorList>
    </citation>
    <scope>NUCLEOTIDE SEQUENCE</scope>
    <source>
        <strain evidence="1">Anhui</strain>
    </source>
</reference>
<sequence length="129" mass="14521">MSADSWDNHCVTYVANNKCLKNLCMTAIDGSHLGTSNPDFRIPPELILQLKSILDGGLDTSIFFMGEKYIVLQHDSSCLVSRCGKKSLIFYATGKICLVGQTVDDDQNNCTQRNFAISRMRDHYERMGY</sequence>
<dbReference type="InterPro" id="IPR036140">
    <property type="entry name" value="PFN_sf"/>
</dbReference>
<dbReference type="SUPFAM" id="SSF55770">
    <property type="entry name" value="Profilin (actin-binding protein)"/>
    <property type="match status" value="1"/>
</dbReference>
<organism evidence="1">
    <name type="scientific">Schistosoma japonicum</name>
    <name type="common">Blood fluke</name>
    <dbReference type="NCBI Taxonomy" id="6182"/>
    <lineage>
        <taxon>Eukaryota</taxon>
        <taxon>Metazoa</taxon>
        <taxon>Spiralia</taxon>
        <taxon>Lophotrochozoa</taxon>
        <taxon>Platyhelminthes</taxon>
        <taxon>Trematoda</taxon>
        <taxon>Digenea</taxon>
        <taxon>Strigeidida</taxon>
        <taxon>Schistosomatoidea</taxon>
        <taxon>Schistosomatidae</taxon>
        <taxon>Schistosoma</taxon>
    </lineage>
</organism>
<dbReference type="InterPro" id="IPR048278">
    <property type="entry name" value="PFN"/>
</dbReference>
<dbReference type="AlphaFoldDB" id="C1LTM1"/>
<proteinExistence type="evidence at transcript level"/>
<name>C1LTM1_SCHJA</name>
<evidence type="ECO:0008006" key="2">
    <source>
        <dbReference type="Google" id="ProtNLM"/>
    </source>
</evidence>
<dbReference type="Gene3D" id="3.30.450.30">
    <property type="entry name" value="Dynein light chain 2a, cytoplasmic"/>
    <property type="match status" value="1"/>
</dbReference>
<evidence type="ECO:0000313" key="1">
    <source>
        <dbReference type="EMBL" id="CAX78049.1"/>
    </source>
</evidence>
<reference evidence="1" key="1">
    <citation type="journal article" date="2009" name="Nature">
        <title>The Schistosoma japonicum genome reveals features of host-parasite interplay.</title>
        <authorList>
            <person name="Liu F."/>
            <person name="Zhou Y."/>
            <person name="Wang Z.Q."/>
            <person name="Lu G."/>
            <person name="Zheng H."/>
            <person name="Brindley P.J."/>
            <person name="McManus D.P."/>
            <person name="Blair D."/>
            <person name="Zhang Q.H."/>
            <person name="Zhong Y."/>
            <person name="Wang S."/>
            <person name="Han Z.G."/>
            <person name="Chen Z."/>
        </authorList>
    </citation>
    <scope>NUCLEOTIDE SEQUENCE</scope>
    <source>
        <strain evidence="1">Anhui</strain>
    </source>
</reference>
<protein>
    <recommendedName>
        <fullName evidence="2">Profilin</fullName>
    </recommendedName>
</protein>
<dbReference type="EMBL" id="FN322325">
    <property type="protein sequence ID" value="CAX78049.1"/>
    <property type="molecule type" value="mRNA"/>
</dbReference>
<accession>C1LTM1</accession>
<dbReference type="GO" id="GO:0003779">
    <property type="term" value="F:actin binding"/>
    <property type="evidence" value="ECO:0007669"/>
    <property type="project" value="InterPro"/>
</dbReference>
<dbReference type="Pfam" id="PF00235">
    <property type="entry name" value="Profilin"/>
    <property type="match status" value="1"/>
</dbReference>